<keyword evidence="13" id="KW-1185">Reference proteome</keyword>
<dbReference type="GO" id="GO:0006873">
    <property type="term" value="P:intracellular monoatomic ion homeostasis"/>
    <property type="evidence" value="ECO:0007669"/>
    <property type="project" value="EnsemblFungi"/>
</dbReference>
<evidence type="ECO:0000256" key="6">
    <source>
        <dbReference type="ARBA" id="ARBA00023098"/>
    </source>
</evidence>
<dbReference type="GO" id="GO:0043337">
    <property type="term" value="F:cardiolipin synthase (CMP-forming)"/>
    <property type="evidence" value="ECO:0007669"/>
    <property type="project" value="EnsemblFungi"/>
</dbReference>
<evidence type="ECO:0000256" key="7">
    <source>
        <dbReference type="ARBA" id="ARBA00023136"/>
    </source>
</evidence>
<dbReference type="GO" id="GO:0007006">
    <property type="term" value="P:mitochondrial membrane organization"/>
    <property type="evidence" value="ECO:0007669"/>
    <property type="project" value="EnsemblFungi"/>
</dbReference>
<evidence type="ECO:0000256" key="10">
    <source>
        <dbReference type="RuleBase" id="RU003750"/>
    </source>
</evidence>
<dbReference type="InterPro" id="IPR050324">
    <property type="entry name" value="CDP-alcohol_PTase-I"/>
</dbReference>
<dbReference type="AlphaFoldDB" id="G0W3Q4"/>
<dbReference type="OrthoDB" id="10020554at2759"/>
<dbReference type="InterPro" id="IPR043130">
    <property type="entry name" value="CDP-OH_PTrfase_TM_dom"/>
</dbReference>
<keyword evidence="8" id="KW-0594">Phospholipid biosynthesis</keyword>
<evidence type="ECO:0000256" key="3">
    <source>
        <dbReference type="ARBA" id="ARBA00022679"/>
    </source>
</evidence>
<dbReference type="OMA" id="RIAMSPY"/>
<dbReference type="eggNOG" id="KOG1617">
    <property type="taxonomic scope" value="Eukaryota"/>
</dbReference>
<evidence type="ECO:0000256" key="4">
    <source>
        <dbReference type="ARBA" id="ARBA00022692"/>
    </source>
</evidence>
<comment type="subcellular location">
    <subcellularLocation>
        <location evidence="1">Membrane</location>
        <topology evidence="1">Multi-pass membrane protein</topology>
    </subcellularLocation>
</comment>
<dbReference type="GO" id="GO:0016020">
    <property type="term" value="C:membrane"/>
    <property type="evidence" value="ECO:0007669"/>
    <property type="project" value="UniProtKB-SubCell"/>
</dbReference>
<keyword evidence="9" id="KW-1208">Phospholipid metabolism</keyword>
<dbReference type="PANTHER" id="PTHR14269:SF60">
    <property type="entry name" value="CARDIOLIPIN SYNTHASE (CMP-FORMING)"/>
    <property type="match status" value="1"/>
</dbReference>
<keyword evidence="6" id="KW-0443">Lipid metabolism</keyword>
<dbReference type="HOGENOM" id="CLU_051314_0_2_1"/>
<evidence type="ECO:0000256" key="9">
    <source>
        <dbReference type="ARBA" id="ARBA00023264"/>
    </source>
</evidence>
<dbReference type="GeneID" id="11495488"/>
<keyword evidence="3 10" id="KW-0808">Transferase</keyword>
<dbReference type="GO" id="GO:0006612">
    <property type="term" value="P:protein targeting to membrane"/>
    <property type="evidence" value="ECO:0007669"/>
    <property type="project" value="EnsemblFungi"/>
</dbReference>
<keyword evidence="4 11" id="KW-0812">Transmembrane</keyword>
<feature type="transmembrane region" description="Helical" evidence="11">
    <location>
        <begin position="176"/>
        <end position="199"/>
    </location>
</feature>
<dbReference type="InterPro" id="IPR000462">
    <property type="entry name" value="CDP-OH_P_trans"/>
</dbReference>
<evidence type="ECO:0008006" key="14">
    <source>
        <dbReference type="Google" id="ProtNLM"/>
    </source>
</evidence>
<evidence type="ECO:0000313" key="12">
    <source>
        <dbReference type="EMBL" id="CCD22442.1"/>
    </source>
</evidence>
<evidence type="ECO:0000256" key="5">
    <source>
        <dbReference type="ARBA" id="ARBA00022989"/>
    </source>
</evidence>
<keyword evidence="5 11" id="KW-1133">Transmembrane helix</keyword>
<evidence type="ECO:0000256" key="2">
    <source>
        <dbReference type="ARBA" id="ARBA00022516"/>
    </source>
</evidence>
<comment type="similarity">
    <text evidence="10">Belongs to the CDP-alcohol phosphatidyltransferase class-I family.</text>
</comment>
<reference evidence="12 13" key="1">
    <citation type="journal article" date="2011" name="Proc. Natl. Acad. Sci. U.S.A.">
        <title>Evolutionary erosion of yeast sex chromosomes by mating-type switching accidents.</title>
        <authorList>
            <person name="Gordon J.L."/>
            <person name="Armisen D."/>
            <person name="Proux-Wera E."/>
            <person name="Oheigeartaigh S.S."/>
            <person name="Byrne K.P."/>
            <person name="Wolfe K.H."/>
        </authorList>
    </citation>
    <scope>NUCLEOTIDE SEQUENCE [LARGE SCALE GENOMIC DNA]</scope>
    <source>
        <strain evidence="13">ATCC 10597 / BCRC 20456 / CBS 421 / NBRC 0211 / NRRL Y-12639</strain>
    </source>
</reference>
<dbReference type="PROSITE" id="PS00379">
    <property type="entry name" value="CDP_ALCOHOL_P_TRANSF"/>
    <property type="match status" value="1"/>
</dbReference>
<dbReference type="GO" id="GO:0005739">
    <property type="term" value="C:mitochondrion"/>
    <property type="evidence" value="ECO:0007669"/>
    <property type="project" value="TreeGrafter"/>
</dbReference>
<dbReference type="GO" id="GO:0032049">
    <property type="term" value="P:cardiolipin biosynthetic process"/>
    <property type="evidence" value="ECO:0007669"/>
    <property type="project" value="TreeGrafter"/>
</dbReference>
<organism evidence="12 13">
    <name type="scientific">Naumovozyma dairenensis (strain ATCC 10597 / BCRC 20456 / CBS 421 / NBRC 0211 / NRRL Y-12639)</name>
    <name type="common">Saccharomyces dairenensis</name>
    <dbReference type="NCBI Taxonomy" id="1071378"/>
    <lineage>
        <taxon>Eukaryota</taxon>
        <taxon>Fungi</taxon>
        <taxon>Dikarya</taxon>
        <taxon>Ascomycota</taxon>
        <taxon>Saccharomycotina</taxon>
        <taxon>Saccharomycetes</taxon>
        <taxon>Saccharomycetales</taxon>
        <taxon>Saccharomycetaceae</taxon>
        <taxon>Naumovozyma</taxon>
    </lineage>
</organism>
<accession>G0W3Q4</accession>
<evidence type="ECO:0000256" key="8">
    <source>
        <dbReference type="ARBA" id="ARBA00023209"/>
    </source>
</evidence>
<keyword evidence="2" id="KW-0444">Lipid biosynthesis</keyword>
<feature type="transmembrane region" description="Helical" evidence="11">
    <location>
        <begin position="284"/>
        <end position="302"/>
    </location>
</feature>
<dbReference type="Proteomes" id="UP000000689">
    <property type="component" value="Chromosome 1"/>
</dbReference>
<dbReference type="EMBL" id="HE580267">
    <property type="protein sequence ID" value="CCD22442.1"/>
    <property type="molecule type" value="Genomic_DNA"/>
</dbReference>
<evidence type="ECO:0000256" key="11">
    <source>
        <dbReference type="SAM" id="Phobius"/>
    </source>
</evidence>
<protein>
    <recommendedName>
        <fullName evidence="14">CDP-diacylglycerol--glycerol-3-phosphate 3-phosphatidyltransferase</fullName>
    </recommendedName>
</protein>
<dbReference type="Gene3D" id="1.20.120.1760">
    <property type="match status" value="1"/>
</dbReference>
<dbReference type="KEGG" id="ndi:NDAI_0A02850"/>
<dbReference type="PANTHER" id="PTHR14269">
    <property type="entry name" value="CDP-DIACYLGLYCEROL--GLYCEROL-3-PHOSPHATE 3-PHOSPHATIDYLTRANSFERASE-RELATED"/>
    <property type="match status" value="1"/>
</dbReference>
<dbReference type="RefSeq" id="XP_003667685.1">
    <property type="nucleotide sequence ID" value="XM_003667637.1"/>
</dbReference>
<feature type="transmembrane region" description="Helical" evidence="11">
    <location>
        <begin position="238"/>
        <end position="256"/>
    </location>
</feature>
<name>G0W3Q4_NAUDC</name>
<evidence type="ECO:0000313" key="13">
    <source>
        <dbReference type="Proteomes" id="UP000000689"/>
    </source>
</evidence>
<dbReference type="STRING" id="1071378.G0W3Q4"/>
<dbReference type="InterPro" id="IPR048254">
    <property type="entry name" value="CDP_ALCOHOL_P_TRANSF_CS"/>
</dbReference>
<proteinExistence type="inferred from homology"/>
<gene>
    <name evidence="12" type="primary">NDAI0A02850</name>
    <name evidence="12" type="ordered locus">NDAI_0A02850</name>
</gene>
<keyword evidence="7 11" id="KW-0472">Membrane</keyword>
<dbReference type="Pfam" id="PF01066">
    <property type="entry name" value="CDP-OH_P_transf"/>
    <property type="match status" value="1"/>
</dbReference>
<evidence type="ECO:0000256" key="1">
    <source>
        <dbReference type="ARBA" id="ARBA00004141"/>
    </source>
</evidence>
<sequence>MLTIFPRNKLCLPILRSFRSKPLIFYSKTLRSIHIPHYRYIYNTKLSWEQQNKKSVQNEIKEKFPILQKSNISQLHDGNLIHKEKQLSTKMFTIPNIITMTRIACTPFIGYFIVANNLTTAILFFSYSCITDFLDGYIARTYNLNSIAGTILDPIADKLLMVVTTIALSLPPGPQLVPLGIAGLILGRDIMLGLSGFVLRFVSMKQRYGSVSWRSYWDLFNFPSVVVKPTVISKWNTFLQMIYLGTGVLILLVDHLKDNKENMDDDYENGQAKSKNTLKDGFKWMGYIVGTTTILSGGSYLFSTKAVKFLPKVR</sequence>